<keyword evidence="2" id="KW-1185">Reference proteome</keyword>
<evidence type="ECO:0000313" key="1">
    <source>
        <dbReference type="EMBL" id="KAH7842216.1"/>
    </source>
</evidence>
<organism evidence="1 2">
    <name type="scientific">Vaccinium darrowii</name>
    <dbReference type="NCBI Taxonomy" id="229202"/>
    <lineage>
        <taxon>Eukaryota</taxon>
        <taxon>Viridiplantae</taxon>
        <taxon>Streptophyta</taxon>
        <taxon>Embryophyta</taxon>
        <taxon>Tracheophyta</taxon>
        <taxon>Spermatophyta</taxon>
        <taxon>Magnoliopsida</taxon>
        <taxon>eudicotyledons</taxon>
        <taxon>Gunneridae</taxon>
        <taxon>Pentapetalae</taxon>
        <taxon>asterids</taxon>
        <taxon>Ericales</taxon>
        <taxon>Ericaceae</taxon>
        <taxon>Vaccinioideae</taxon>
        <taxon>Vaccinieae</taxon>
        <taxon>Vaccinium</taxon>
    </lineage>
</organism>
<accession>A0ACB7XMN5</accession>
<sequence length="162" mass="18690">MLPNRYLGAVFDIESLVEKLLHQLASKQTILVNVYDTTNSLHPITVYGSNVPHHGFQHVSALNFGDPFRKHEVRCRMVDHDVVFGWLLLYELKKLLSEMVSGFDVIELTIDKHSRTLSNLLWKKLNETVFHEHPIRRLVSKSIVRMLGKFWSVLLGVRVCAT</sequence>
<proteinExistence type="predicted"/>
<reference evidence="1 2" key="1">
    <citation type="journal article" date="2021" name="Hortic Res">
        <title>High-quality reference genome and annotation aids understanding of berry development for evergreen blueberry (Vaccinium darrowii).</title>
        <authorList>
            <person name="Yu J."/>
            <person name="Hulse-Kemp A.M."/>
            <person name="Babiker E."/>
            <person name="Staton M."/>
        </authorList>
    </citation>
    <scope>NUCLEOTIDE SEQUENCE [LARGE SCALE GENOMIC DNA]</scope>
    <source>
        <strain evidence="2">cv. NJ 8807/NJ 8810</strain>
        <tissue evidence="1">Young leaf</tissue>
    </source>
</reference>
<gene>
    <name evidence="1" type="ORF">Vadar_002742</name>
</gene>
<protein>
    <submittedName>
        <fullName evidence="1">Uncharacterized protein</fullName>
    </submittedName>
</protein>
<name>A0ACB7XMN5_9ERIC</name>
<evidence type="ECO:0000313" key="2">
    <source>
        <dbReference type="Proteomes" id="UP000828048"/>
    </source>
</evidence>
<dbReference type="Proteomes" id="UP000828048">
    <property type="component" value="Chromosome 1"/>
</dbReference>
<comment type="caution">
    <text evidence="1">The sequence shown here is derived from an EMBL/GenBank/DDBJ whole genome shotgun (WGS) entry which is preliminary data.</text>
</comment>
<dbReference type="EMBL" id="CM037151">
    <property type="protein sequence ID" value="KAH7842216.1"/>
    <property type="molecule type" value="Genomic_DNA"/>
</dbReference>